<sequence length="462" mass="52609">MQRAILFLQGPPSLFWRQLSDHFDAAQVRTHRINFSLGDWAYWRKRGAVNYRGRFSRWADFLRDYLIRHEITDIFYYADRLPYHAVAREIAQSLGIRTFSIEFGYLRPDWLTLERGGMGTLSHFPTDPKEIRAIARRVGPFKQDTAHYSHTFGQEAFNEVLYNLLTSLVPYFFPLYRTDKYYLPLLDYLRWLPRMVAQRLYEPARVAAADVLRHSNARYWMLALQMQADYQLRANSAYTDQRQVIEEVIASFAKHTPPDGSLIIKLHPLDNGMERWEKFVARTAKRYDVASRVIAVTDCDLKRTIKHSQGVITVNSTVGLHALRANCPVKVLGIAMYDIAGLTHQGSLETFWTKPERVNKPLLRDFVAAIAATVQVHGSFYNRAGRDAACREIVRRVLNDEVNGHGAFVDPPPRLERALRSNVPIFGSLRGSGIEPAAGRGPVVTPHETDAQPSAASAAPVA</sequence>
<dbReference type="STRING" id="395019.BMULJ_00623"/>
<keyword evidence="3" id="KW-1185">Reference proteome</keyword>
<dbReference type="GO" id="GO:0000271">
    <property type="term" value="P:polysaccharide biosynthetic process"/>
    <property type="evidence" value="ECO:0007669"/>
    <property type="project" value="InterPro"/>
</dbReference>
<dbReference type="Proteomes" id="UP000008815">
    <property type="component" value="Chromosome 1"/>
</dbReference>
<feature type="compositionally biased region" description="Low complexity" evidence="1">
    <location>
        <begin position="451"/>
        <end position="462"/>
    </location>
</feature>
<evidence type="ECO:0000313" key="3">
    <source>
        <dbReference type="Proteomes" id="UP000008815"/>
    </source>
</evidence>
<evidence type="ECO:0000256" key="1">
    <source>
        <dbReference type="SAM" id="MobiDB-lite"/>
    </source>
</evidence>
<dbReference type="InterPro" id="IPR007833">
    <property type="entry name" value="Capsule_polysaccharide_synth"/>
</dbReference>
<feature type="region of interest" description="Disordered" evidence="1">
    <location>
        <begin position="436"/>
        <end position="462"/>
    </location>
</feature>
<name>A0A0H3KC86_BURM1</name>
<dbReference type="KEGG" id="bmu:Bmul_2615"/>
<dbReference type="Pfam" id="PF05159">
    <property type="entry name" value="Capsule_synth"/>
    <property type="match status" value="1"/>
</dbReference>
<dbReference type="GO" id="GO:0015774">
    <property type="term" value="P:polysaccharide transport"/>
    <property type="evidence" value="ECO:0007669"/>
    <property type="project" value="InterPro"/>
</dbReference>
<evidence type="ECO:0000313" key="2">
    <source>
        <dbReference type="EMBL" id="BAG42587.1"/>
    </source>
</evidence>
<dbReference type="CDD" id="cd16441">
    <property type="entry name" value="beta_Kdo_transferase_KpsS"/>
    <property type="match status" value="1"/>
</dbReference>
<dbReference type="eggNOG" id="COG3562">
    <property type="taxonomic scope" value="Bacteria"/>
</dbReference>
<gene>
    <name evidence="2" type="primary">kpsS</name>
    <name evidence="2" type="ordered locus">BMULJ_00623</name>
</gene>
<dbReference type="HOGENOM" id="CLU_040135_1_0_4"/>
<reference evidence="2 3" key="1">
    <citation type="submission" date="2007-04" db="EMBL/GenBank/DDBJ databases">
        <title>Complete genome sequence of Burkholderia multivorans ATCC 17616.</title>
        <authorList>
            <person name="Ohtsubo Y."/>
            <person name="Yamashita A."/>
            <person name="Kurokawa K."/>
            <person name="Takami H."/>
            <person name="Yuhara S."/>
            <person name="Nishiyama E."/>
            <person name="Endo R."/>
            <person name="Miyazaki R."/>
            <person name="Ono A."/>
            <person name="Yano K."/>
            <person name="Ito M."/>
            <person name="Sota M."/>
            <person name="Yuji N."/>
            <person name="Hattori M."/>
            <person name="Tsuda M."/>
        </authorList>
    </citation>
    <scope>NUCLEOTIDE SEQUENCE [LARGE SCALE GENOMIC DNA]</scope>
    <source>
        <strain evidence="3">ATCC 17616 / 249</strain>
    </source>
</reference>
<accession>A0A0H3KC86</accession>
<dbReference type="EMBL" id="AP009385">
    <property type="protein sequence ID" value="BAG42587.1"/>
    <property type="molecule type" value="Genomic_DNA"/>
</dbReference>
<organism evidence="2 3">
    <name type="scientific">Burkholderia multivorans (strain ATCC 17616 / 249)</name>
    <dbReference type="NCBI Taxonomy" id="395019"/>
    <lineage>
        <taxon>Bacteria</taxon>
        <taxon>Pseudomonadati</taxon>
        <taxon>Pseudomonadota</taxon>
        <taxon>Betaproteobacteria</taxon>
        <taxon>Burkholderiales</taxon>
        <taxon>Burkholderiaceae</taxon>
        <taxon>Burkholderia</taxon>
        <taxon>Burkholderia cepacia complex</taxon>
    </lineage>
</organism>
<proteinExistence type="predicted"/>
<protein>
    <submittedName>
        <fullName evidence="2">Capsular polysaccharide export protein</fullName>
    </submittedName>
</protein>
<dbReference type="AlphaFoldDB" id="A0A0H3KC86"/>
<dbReference type="KEGG" id="bmj:BMULJ_00623"/>